<dbReference type="InterPro" id="IPR017871">
    <property type="entry name" value="ABC_transporter-like_CS"/>
</dbReference>
<feature type="transmembrane region" description="Helical" evidence="11">
    <location>
        <begin position="662"/>
        <end position="684"/>
    </location>
</feature>
<accession>A0A941IRY6</accession>
<dbReference type="SUPFAM" id="SSF52540">
    <property type="entry name" value="P-loop containing nucleoside triphosphate hydrolases"/>
    <property type="match status" value="2"/>
</dbReference>
<dbReference type="InterPro" id="IPR050107">
    <property type="entry name" value="ABC_carbohydrate_import_ATPase"/>
</dbReference>
<dbReference type="PROSITE" id="PS50893">
    <property type="entry name" value="ABC_TRANSPORTER_2"/>
    <property type="match status" value="2"/>
</dbReference>
<dbReference type="InterPro" id="IPR003439">
    <property type="entry name" value="ABC_transporter-like_ATP-bd"/>
</dbReference>
<comment type="subcellular location">
    <subcellularLocation>
        <location evidence="1">Cell membrane</location>
        <topology evidence="1">Multi-pass membrane protein</topology>
    </subcellularLocation>
</comment>
<feature type="transmembrane region" description="Helical" evidence="11">
    <location>
        <begin position="798"/>
        <end position="816"/>
    </location>
</feature>
<sequence length="826" mass="85675">MTLLAVEALAKSFGPTKALRACTLELRAGEVHALMGENGSGKSTLVKILSGVHRPDAGRIALAGAAGAEPAPVAPRGPRAAIASGVATVFQEVQCVPAQSVLENLWLGVDGIVRRAKGSGAVPAGRRRERATEVLTRLLGACPDLDAPAGSLSLSERQAVAIGRSLLRDPRVLILDEATSALDVATRDRLFAACRELTGRGGSVLFISHRMDEVEQIADRVTVLRSGESVGTLERERADIDTLVRLMTGGEQLVARETRERAEPGAVLLAADGLDLRAGEIVGLAGLEGQGQDEYLRALRAKADAGTRVAAVARDRREESIFPPLSIRENFTAATLRRDARAGLISTGRARERFAAYRERLKIKIGRDSDPITTLSGGNQQKVVIARALAGDPQVLLLNDPTRGIDIGAKHDVYALLRDLAASGLAIVMLSTEVDEHLELMDRVLVFREGAPAAQLRRDELTRAALVTEFFGPAAEQDAESGPENTAGPQKASTARISEPAPTSFAARAARLAVERTWVVPAVLALALLIANVAAQHSFLEWHSWILTFAEVATPALAAMASTPAILGGGGGIDISIAPLFVFVSVVVEVMLLGNGIAGAAVVIPVAVLVGAAIGAVNGALVNYGRYQAVVATLCMNFILSGFALAYAPAPAAGTTGWLTSLGTTVAGIPGGLILLAVPLLAWFGLGRTPFVRTLCAVGGSETTAYTAGVNVPAVRTLGYALGGAIAGLAGLAITAQLHQAEADTGFVTPFILLAIAAVALGGTPLTGGRGSLFGSLLGAAVIFLVENLLGALHISSFWSQAVYGATLIAAVLFAARTARSGRSSR</sequence>
<evidence type="ECO:0000256" key="7">
    <source>
        <dbReference type="ARBA" id="ARBA00022840"/>
    </source>
</evidence>
<evidence type="ECO:0000256" key="4">
    <source>
        <dbReference type="ARBA" id="ARBA00022692"/>
    </source>
</evidence>
<gene>
    <name evidence="13" type="ORF">KDL01_14025</name>
</gene>
<dbReference type="GO" id="GO:0005886">
    <property type="term" value="C:plasma membrane"/>
    <property type="evidence" value="ECO:0007669"/>
    <property type="project" value="UniProtKB-SubCell"/>
</dbReference>
<evidence type="ECO:0000256" key="11">
    <source>
        <dbReference type="SAM" id="Phobius"/>
    </source>
</evidence>
<dbReference type="InterPro" id="IPR003593">
    <property type="entry name" value="AAA+_ATPase"/>
</dbReference>
<feature type="transmembrane region" description="Helical" evidence="11">
    <location>
        <begin position="773"/>
        <end position="792"/>
    </location>
</feature>
<dbReference type="CDD" id="cd03216">
    <property type="entry name" value="ABC_Carb_Monos_I"/>
    <property type="match status" value="1"/>
</dbReference>
<dbReference type="PROSITE" id="PS00211">
    <property type="entry name" value="ABC_TRANSPORTER_1"/>
    <property type="match status" value="1"/>
</dbReference>
<keyword evidence="14" id="KW-1185">Reference proteome</keyword>
<evidence type="ECO:0000313" key="14">
    <source>
        <dbReference type="Proteomes" id="UP000675781"/>
    </source>
</evidence>
<organism evidence="13 14">
    <name type="scientific">Actinospica durhamensis</name>
    <dbReference type="NCBI Taxonomy" id="1508375"/>
    <lineage>
        <taxon>Bacteria</taxon>
        <taxon>Bacillati</taxon>
        <taxon>Actinomycetota</taxon>
        <taxon>Actinomycetes</taxon>
        <taxon>Catenulisporales</taxon>
        <taxon>Actinospicaceae</taxon>
        <taxon>Actinospica</taxon>
    </lineage>
</organism>
<evidence type="ECO:0000256" key="6">
    <source>
        <dbReference type="ARBA" id="ARBA00022741"/>
    </source>
</evidence>
<keyword evidence="2" id="KW-0813">Transport</keyword>
<keyword evidence="3" id="KW-1003">Cell membrane</keyword>
<dbReference type="InterPro" id="IPR027417">
    <property type="entry name" value="P-loop_NTPase"/>
</dbReference>
<dbReference type="AlphaFoldDB" id="A0A941IRY6"/>
<evidence type="ECO:0000256" key="1">
    <source>
        <dbReference type="ARBA" id="ARBA00004651"/>
    </source>
</evidence>
<dbReference type="CDD" id="cd06579">
    <property type="entry name" value="TM_PBP1_transp_AraH_like"/>
    <property type="match status" value="1"/>
</dbReference>
<keyword evidence="5" id="KW-0677">Repeat</keyword>
<feature type="domain" description="ABC transporter" evidence="12">
    <location>
        <begin position="4"/>
        <end position="251"/>
    </location>
</feature>
<dbReference type="PANTHER" id="PTHR43790">
    <property type="entry name" value="CARBOHYDRATE TRANSPORT ATP-BINDING PROTEIN MG119-RELATED"/>
    <property type="match status" value="1"/>
</dbReference>
<feature type="region of interest" description="Disordered" evidence="10">
    <location>
        <begin position="475"/>
        <end position="499"/>
    </location>
</feature>
<dbReference type="EMBL" id="JAGSOG010000057">
    <property type="protein sequence ID" value="MBR7834388.1"/>
    <property type="molecule type" value="Genomic_DNA"/>
</dbReference>
<keyword evidence="4 11" id="KW-0812">Transmembrane</keyword>
<keyword evidence="6" id="KW-0547">Nucleotide-binding</keyword>
<dbReference type="Pfam" id="PF00005">
    <property type="entry name" value="ABC_tran"/>
    <property type="match status" value="2"/>
</dbReference>
<evidence type="ECO:0000256" key="2">
    <source>
        <dbReference type="ARBA" id="ARBA00022448"/>
    </source>
</evidence>
<evidence type="ECO:0000313" key="13">
    <source>
        <dbReference type="EMBL" id="MBR7834388.1"/>
    </source>
</evidence>
<proteinExistence type="predicted"/>
<feature type="transmembrane region" description="Helical" evidence="11">
    <location>
        <begin position="518"/>
        <end position="539"/>
    </location>
</feature>
<evidence type="ECO:0000256" key="9">
    <source>
        <dbReference type="ARBA" id="ARBA00023136"/>
    </source>
</evidence>
<keyword evidence="8 11" id="KW-1133">Transmembrane helix</keyword>
<name>A0A941IRY6_9ACTN</name>
<dbReference type="Pfam" id="PF02653">
    <property type="entry name" value="BPD_transp_2"/>
    <property type="match status" value="1"/>
</dbReference>
<feature type="compositionally biased region" description="Polar residues" evidence="10">
    <location>
        <begin position="483"/>
        <end position="496"/>
    </location>
</feature>
<evidence type="ECO:0000256" key="5">
    <source>
        <dbReference type="ARBA" id="ARBA00022737"/>
    </source>
</evidence>
<reference evidence="13" key="1">
    <citation type="submission" date="2021-04" db="EMBL/GenBank/DDBJ databases">
        <title>Genome based classification of Actinospica acidithermotolerans sp. nov., an actinobacterium isolated from an Indonesian hot spring.</title>
        <authorList>
            <person name="Kusuma A.B."/>
            <person name="Putra K.E."/>
            <person name="Nafisah S."/>
            <person name="Loh J."/>
            <person name="Nouioui I."/>
            <person name="Goodfellow M."/>
        </authorList>
    </citation>
    <scope>NUCLEOTIDE SEQUENCE</scope>
    <source>
        <strain evidence="13">CSCA 57</strain>
    </source>
</reference>
<dbReference type="Gene3D" id="3.40.50.300">
    <property type="entry name" value="P-loop containing nucleotide triphosphate hydrolases"/>
    <property type="match status" value="2"/>
</dbReference>
<feature type="transmembrane region" description="Helical" evidence="11">
    <location>
        <begin position="600"/>
        <end position="622"/>
    </location>
</feature>
<feature type="transmembrane region" description="Helical" evidence="11">
    <location>
        <begin position="629"/>
        <end position="650"/>
    </location>
</feature>
<dbReference type="GO" id="GO:0016887">
    <property type="term" value="F:ATP hydrolysis activity"/>
    <property type="evidence" value="ECO:0007669"/>
    <property type="project" value="InterPro"/>
</dbReference>
<dbReference type="RefSeq" id="WP_212528908.1">
    <property type="nucleotide sequence ID" value="NZ_JAGSOG010000057.1"/>
</dbReference>
<dbReference type="Proteomes" id="UP000675781">
    <property type="component" value="Unassembled WGS sequence"/>
</dbReference>
<evidence type="ECO:0000256" key="3">
    <source>
        <dbReference type="ARBA" id="ARBA00022475"/>
    </source>
</evidence>
<keyword evidence="9 11" id="KW-0472">Membrane</keyword>
<evidence type="ECO:0000259" key="12">
    <source>
        <dbReference type="PROSITE" id="PS50893"/>
    </source>
</evidence>
<dbReference type="GO" id="GO:0022857">
    <property type="term" value="F:transmembrane transporter activity"/>
    <property type="evidence" value="ECO:0007669"/>
    <property type="project" value="InterPro"/>
</dbReference>
<comment type="caution">
    <text evidence="13">The sequence shown here is derived from an EMBL/GenBank/DDBJ whole genome shotgun (WGS) entry which is preliminary data.</text>
</comment>
<dbReference type="PANTHER" id="PTHR43790:SF9">
    <property type="entry name" value="GALACTOFURANOSE TRANSPORTER ATP-BINDING PROTEIN YTFR"/>
    <property type="match status" value="1"/>
</dbReference>
<dbReference type="SMART" id="SM00382">
    <property type="entry name" value="AAA"/>
    <property type="match status" value="2"/>
</dbReference>
<dbReference type="GO" id="GO:0005524">
    <property type="term" value="F:ATP binding"/>
    <property type="evidence" value="ECO:0007669"/>
    <property type="project" value="UniProtKB-KW"/>
</dbReference>
<feature type="transmembrane region" description="Helical" evidence="11">
    <location>
        <begin position="575"/>
        <end position="594"/>
    </location>
</feature>
<feature type="domain" description="ABC transporter" evidence="12">
    <location>
        <begin position="254"/>
        <end position="474"/>
    </location>
</feature>
<dbReference type="CDD" id="cd03215">
    <property type="entry name" value="ABC_Carb_Monos_II"/>
    <property type="match status" value="1"/>
</dbReference>
<feature type="transmembrane region" description="Helical" evidence="11">
    <location>
        <begin position="718"/>
        <end position="739"/>
    </location>
</feature>
<dbReference type="InterPro" id="IPR001851">
    <property type="entry name" value="ABC_transp_permease"/>
</dbReference>
<protein>
    <submittedName>
        <fullName evidence="13">ATP-binding cassette domain-containing protein</fullName>
    </submittedName>
</protein>
<evidence type="ECO:0000256" key="10">
    <source>
        <dbReference type="SAM" id="MobiDB-lite"/>
    </source>
</evidence>
<feature type="transmembrane region" description="Helical" evidence="11">
    <location>
        <begin position="745"/>
        <end position="766"/>
    </location>
</feature>
<evidence type="ECO:0000256" key="8">
    <source>
        <dbReference type="ARBA" id="ARBA00022989"/>
    </source>
</evidence>
<keyword evidence="7 13" id="KW-0067">ATP-binding</keyword>